<evidence type="ECO:0000313" key="1">
    <source>
        <dbReference type="EMBL" id="KHG05003.1"/>
    </source>
</evidence>
<dbReference type="EMBL" id="JRRC01421749">
    <property type="protein sequence ID" value="KHG05003.1"/>
    <property type="molecule type" value="Genomic_DNA"/>
</dbReference>
<comment type="caution">
    <text evidence="1">The sequence shown here is derived from an EMBL/GenBank/DDBJ whole genome shotgun (WGS) entry which is preliminary data.</text>
</comment>
<reference evidence="2" key="1">
    <citation type="submission" date="2014-09" db="EMBL/GenBank/DDBJ databases">
        <authorList>
            <person name="Mudge J."/>
            <person name="Ramaraj T."/>
            <person name="Lindquist I.E."/>
            <person name="Bharti A.K."/>
            <person name="Sundararajan A."/>
            <person name="Cameron C.T."/>
            <person name="Woodward J.E."/>
            <person name="May G.D."/>
            <person name="Brubaker C."/>
            <person name="Broadhvest J."/>
            <person name="Wilkins T.A."/>
        </authorList>
    </citation>
    <scope>NUCLEOTIDE SEQUENCE</scope>
    <source>
        <strain evidence="2">cv. AKA8401</strain>
    </source>
</reference>
<organism evidence="1 2">
    <name type="scientific">Gossypium arboreum</name>
    <name type="common">Tree cotton</name>
    <name type="synonym">Gossypium nanking</name>
    <dbReference type="NCBI Taxonomy" id="29729"/>
    <lineage>
        <taxon>Eukaryota</taxon>
        <taxon>Viridiplantae</taxon>
        <taxon>Streptophyta</taxon>
        <taxon>Embryophyta</taxon>
        <taxon>Tracheophyta</taxon>
        <taxon>Spermatophyta</taxon>
        <taxon>Magnoliopsida</taxon>
        <taxon>eudicotyledons</taxon>
        <taxon>Gunneridae</taxon>
        <taxon>Pentapetalae</taxon>
        <taxon>rosids</taxon>
        <taxon>malvids</taxon>
        <taxon>Malvales</taxon>
        <taxon>Malvaceae</taxon>
        <taxon>Malvoideae</taxon>
        <taxon>Gossypium</taxon>
    </lineage>
</organism>
<dbReference type="AlphaFoldDB" id="A0A0B0MS96"/>
<name>A0A0B0MS96_GOSAR</name>
<dbReference type="Proteomes" id="UP000032142">
    <property type="component" value="Unassembled WGS sequence"/>
</dbReference>
<protein>
    <submittedName>
        <fullName evidence="1">Uncharacterized protein</fullName>
    </submittedName>
</protein>
<proteinExistence type="predicted"/>
<sequence length="46" mass="5407">MTELAEVRRYMESSGTYLGKVDSMFKFIPFLERLGKYGLKAPNEFR</sequence>
<accession>A0A0B0MS96</accession>
<keyword evidence="2" id="KW-1185">Reference proteome</keyword>
<evidence type="ECO:0000313" key="2">
    <source>
        <dbReference type="Proteomes" id="UP000032142"/>
    </source>
</evidence>
<gene>
    <name evidence="1" type="ORF">F383_30760</name>
</gene>